<dbReference type="Gene3D" id="3.40.50.300">
    <property type="entry name" value="P-loop containing nucleotide triphosphate hydrolases"/>
    <property type="match status" value="1"/>
</dbReference>
<dbReference type="AlphaFoldDB" id="A0A6P1YLD4"/>
<dbReference type="Proteomes" id="UP000464751">
    <property type="component" value="Chromosome"/>
</dbReference>
<evidence type="ECO:0000313" key="8">
    <source>
        <dbReference type="Proteomes" id="UP000464751"/>
    </source>
</evidence>
<keyword evidence="5" id="KW-0029">Amino-acid transport</keyword>
<dbReference type="InterPro" id="IPR017871">
    <property type="entry name" value="ABC_transporter-like_CS"/>
</dbReference>
<evidence type="ECO:0000256" key="2">
    <source>
        <dbReference type="ARBA" id="ARBA00022448"/>
    </source>
</evidence>
<dbReference type="GO" id="GO:1903806">
    <property type="term" value="P:L-isoleucine import across plasma membrane"/>
    <property type="evidence" value="ECO:0007669"/>
    <property type="project" value="TreeGrafter"/>
</dbReference>
<dbReference type="InterPro" id="IPR003439">
    <property type="entry name" value="ABC_transporter-like_ATP-bd"/>
</dbReference>
<dbReference type="Pfam" id="PF12399">
    <property type="entry name" value="BCA_ABC_TP_C"/>
    <property type="match status" value="1"/>
</dbReference>
<dbReference type="InterPro" id="IPR027417">
    <property type="entry name" value="P-loop_NTPase"/>
</dbReference>
<evidence type="ECO:0000259" key="6">
    <source>
        <dbReference type="PROSITE" id="PS50893"/>
    </source>
</evidence>
<evidence type="ECO:0000256" key="3">
    <source>
        <dbReference type="ARBA" id="ARBA00022741"/>
    </source>
</evidence>
<dbReference type="Pfam" id="PF00005">
    <property type="entry name" value="ABC_tran"/>
    <property type="match status" value="1"/>
</dbReference>
<dbReference type="PANTHER" id="PTHR45772:SF11">
    <property type="entry name" value="HIGH-AFFINITY BRANCHED-CHAIN AMINO ACID TRANSPORT ATP-BINDING PROTEIN LIVG"/>
    <property type="match status" value="1"/>
</dbReference>
<accession>A0A6P1YLD4</accession>
<reference evidence="7 8" key="1">
    <citation type="submission" date="2020-02" db="EMBL/GenBank/DDBJ databases">
        <authorList>
            <person name="Li G."/>
        </authorList>
    </citation>
    <scope>NUCLEOTIDE SEQUENCE [LARGE SCALE GENOMIC DNA]</scope>
    <source>
        <strain evidence="7 8">DSM 102029</strain>
    </source>
</reference>
<keyword evidence="3" id="KW-0547">Nucleotide-binding</keyword>
<dbReference type="PROSITE" id="PS00211">
    <property type="entry name" value="ABC_TRANSPORTER_1"/>
    <property type="match status" value="1"/>
</dbReference>
<keyword evidence="2" id="KW-0813">Transport</keyword>
<dbReference type="EMBL" id="CP048630">
    <property type="protein sequence ID" value="QIB33945.1"/>
    <property type="molecule type" value="Genomic_DNA"/>
</dbReference>
<keyword evidence="4 7" id="KW-0067">ATP-binding</keyword>
<dbReference type="GO" id="GO:0042941">
    <property type="term" value="P:D-alanine transmembrane transport"/>
    <property type="evidence" value="ECO:0007669"/>
    <property type="project" value="TreeGrafter"/>
</dbReference>
<dbReference type="PROSITE" id="PS50893">
    <property type="entry name" value="ABC_TRANSPORTER_2"/>
    <property type="match status" value="1"/>
</dbReference>
<dbReference type="PANTHER" id="PTHR45772">
    <property type="entry name" value="CONSERVED COMPONENT OF ABC TRANSPORTER FOR NATURAL AMINO ACIDS-RELATED"/>
    <property type="match status" value="1"/>
</dbReference>
<dbReference type="GO" id="GO:0005524">
    <property type="term" value="F:ATP binding"/>
    <property type="evidence" value="ECO:0007669"/>
    <property type="project" value="UniProtKB-KW"/>
</dbReference>
<evidence type="ECO:0000313" key="7">
    <source>
        <dbReference type="EMBL" id="QIB33945.1"/>
    </source>
</evidence>
<gene>
    <name evidence="7" type="ORF">G3A50_09655</name>
</gene>
<dbReference type="SUPFAM" id="SSF52540">
    <property type="entry name" value="P-loop containing nucleoside triphosphate hydrolases"/>
    <property type="match status" value="1"/>
</dbReference>
<dbReference type="InterPro" id="IPR003593">
    <property type="entry name" value="AAA+_ATPase"/>
</dbReference>
<feature type="domain" description="ABC transporter" evidence="6">
    <location>
        <begin position="2"/>
        <end position="248"/>
    </location>
</feature>
<dbReference type="GO" id="GO:0015192">
    <property type="term" value="F:L-phenylalanine transmembrane transporter activity"/>
    <property type="evidence" value="ECO:0007669"/>
    <property type="project" value="TreeGrafter"/>
</dbReference>
<dbReference type="GO" id="GO:0015808">
    <property type="term" value="P:L-alanine transport"/>
    <property type="evidence" value="ECO:0007669"/>
    <property type="project" value="TreeGrafter"/>
</dbReference>
<evidence type="ECO:0000256" key="4">
    <source>
        <dbReference type="ARBA" id="ARBA00022840"/>
    </source>
</evidence>
<evidence type="ECO:0000256" key="1">
    <source>
        <dbReference type="ARBA" id="ARBA00005417"/>
    </source>
</evidence>
<dbReference type="FunFam" id="3.40.50.300:FF:000421">
    <property type="entry name" value="Branched-chain amino acid ABC transporter ATP-binding protein"/>
    <property type="match status" value="1"/>
</dbReference>
<dbReference type="GO" id="GO:0016887">
    <property type="term" value="F:ATP hydrolysis activity"/>
    <property type="evidence" value="ECO:0007669"/>
    <property type="project" value="InterPro"/>
</dbReference>
<dbReference type="InterPro" id="IPR051120">
    <property type="entry name" value="ABC_AA/LPS_Transport"/>
</dbReference>
<proteinExistence type="inferred from homology"/>
<dbReference type="KEGG" id="apra:G3A50_09655"/>
<comment type="similarity">
    <text evidence="1">Belongs to the ABC transporter superfamily.</text>
</comment>
<evidence type="ECO:0000256" key="5">
    <source>
        <dbReference type="ARBA" id="ARBA00022970"/>
    </source>
</evidence>
<dbReference type="GO" id="GO:0005886">
    <property type="term" value="C:plasma membrane"/>
    <property type="evidence" value="ECO:0007669"/>
    <property type="project" value="TreeGrafter"/>
</dbReference>
<dbReference type="RefSeq" id="WP_163075040.1">
    <property type="nucleotide sequence ID" value="NZ_CP048630.1"/>
</dbReference>
<sequence length="279" mass="30613">MLRFDHVTKQFGAHKAIDDVSFTVEPGLITAVIGPNGAGKSTLVNMAAGSYSVTSGRILVNEVELQTLPKHRIAHAGLSRTYQNIRLFDGMSVLQNLEVVLVPPRIGTLVASTFGLTGRRAEGERRERCMAVLERLGLAPFADRLAGSLAYGQQKLVELARAIVNEPRVLLLDEPAAGLNHGETERLKHYILDVRTPDMAMVLIEHDMKLIMSISDRIIVMNRGTVLAQGTGAEIRANTAVQEAYLGQPGAIRDIEAAARGRRNRVRIRESESLTWHQP</sequence>
<dbReference type="CDD" id="cd03219">
    <property type="entry name" value="ABC_Mj1267_LivG_branched"/>
    <property type="match status" value="1"/>
</dbReference>
<organism evidence="7 8">
    <name type="scientific">Ancylobacter pratisalsi</name>
    <dbReference type="NCBI Taxonomy" id="1745854"/>
    <lineage>
        <taxon>Bacteria</taxon>
        <taxon>Pseudomonadati</taxon>
        <taxon>Pseudomonadota</taxon>
        <taxon>Alphaproteobacteria</taxon>
        <taxon>Hyphomicrobiales</taxon>
        <taxon>Xanthobacteraceae</taxon>
        <taxon>Ancylobacter</taxon>
    </lineage>
</organism>
<dbReference type="InterPro" id="IPR032823">
    <property type="entry name" value="BCA_ABC_TP_C"/>
</dbReference>
<protein>
    <submittedName>
        <fullName evidence="7">ABC transporter ATP-binding protein</fullName>
    </submittedName>
</protein>
<dbReference type="GO" id="GO:0005304">
    <property type="term" value="F:L-valine transmembrane transporter activity"/>
    <property type="evidence" value="ECO:0007669"/>
    <property type="project" value="TreeGrafter"/>
</dbReference>
<name>A0A6P1YLD4_9HYPH</name>
<dbReference type="GO" id="GO:0015188">
    <property type="term" value="F:L-isoleucine transmembrane transporter activity"/>
    <property type="evidence" value="ECO:0007669"/>
    <property type="project" value="TreeGrafter"/>
</dbReference>
<dbReference type="SMART" id="SM00382">
    <property type="entry name" value="AAA"/>
    <property type="match status" value="1"/>
</dbReference>
<keyword evidence="8" id="KW-1185">Reference proteome</keyword>
<dbReference type="GO" id="GO:1903805">
    <property type="term" value="P:L-valine import across plasma membrane"/>
    <property type="evidence" value="ECO:0007669"/>
    <property type="project" value="TreeGrafter"/>
</dbReference>